<organism evidence="1">
    <name type="scientific">marine sediment metagenome</name>
    <dbReference type="NCBI Taxonomy" id="412755"/>
    <lineage>
        <taxon>unclassified sequences</taxon>
        <taxon>metagenomes</taxon>
        <taxon>ecological metagenomes</taxon>
    </lineage>
</organism>
<dbReference type="EMBL" id="LAZR01009230">
    <property type="protein sequence ID" value="KKM73889.1"/>
    <property type="molecule type" value="Genomic_DNA"/>
</dbReference>
<comment type="caution">
    <text evidence="1">The sequence shown here is derived from an EMBL/GenBank/DDBJ whole genome shotgun (WGS) entry which is preliminary data.</text>
</comment>
<evidence type="ECO:0000313" key="1">
    <source>
        <dbReference type="EMBL" id="KKM73889.1"/>
    </source>
</evidence>
<proteinExistence type="predicted"/>
<gene>
    <name evidence="1" type="ORF">LCGC14_1405980</name>
</gene>
<protein>
    <submittedName>
        <fullName evidence="1">Uncharacterized protein</fullName>
    </submittedName>
</protein>
<dbReference type="AlphaFoldDB" id="A0A0F9JVQ0"/>
<accession>A0A0F9JVQ0</accession>
<name>A0A0F9JVQ0_9ZZZZ</name>
<sequence length="134" mass="14731">MALTLQEQFRVGTNAITSGDMELLQKILLDPDTVTRKEQRTAAQKLGVKGGLLTTFVDLISDPTVWIAALMSRTFPTAAWLRGTVPNRMIGQAAEFSGISYVTRPIESFFRGTAVPRLNALALRRHAEVMKAAQ</sequence>
<feature type="non-terminal residue" evidence="1">
    <location>
        <position position="134"/>
    </location>
</feature>
<reference evidence="1" key="1">
    <citation type="journal article" date="2015" name="Nature">
        <title>Complex archaea that bridge the gap between prokaryotes and eukaryotes.</title>
        <authorList>
            <person name="Spang A."/>
            <person name="Saw J.H."/>
            <person name="Jorgensen S.L."/>
            <person name="Zaremba-Niedzwiedzka K."/>
            <person name="Martijn J."/>
            <person name="Lind A.E."/>
            <person name="van Eijk R."/>
            <person name="Schleper C."/>
            <person name="Guy L."/>
            <person name="Ettema T.J."/>
        </authorList>
    </citation>
    <scope>NUCLEOTIDE SEQUENCE</scope>
</reference>